<dbReference type="Pfam" id="PF06463">
    <property type="entry name" value="Mob_synth_C"/>
    <property type="match status" value="1"/>
</dbReference>
<gene>
    <name evidence="2" type="ORF">S01H1_83105</name>
</gene>
<proteinExistence type="predicted"/>
<feature type="domain" description="Molybdenum cofactor biosynthesis protein A-like twitch" evidence="1">
    <location>
        <begin position="3"/>
        <end position="90"/>
    </location>
</feature>
<dbReference type="EMBL" id="BARS01056427">
    <property type="protein sequence ID" value="GAG42883.1"/>
    <property type="molecule type" value="Genomic_DNA"/>
</dbReference>
<organism evidence="2">
    <name type="scientific">marine sediment metagenome</name>
    <dbReference type="NCBI Taxonomy" id="412755"/>
    <lineage>
        <taxon>unclassified sequences</taxon>
        <taxon>metagenomes</taxon>
        <taxon>ecological metagenomes</taxon>
    </lineage>
</organism>
<evidence type="ECO:0000259" key="1">
    <source>
        <dbReference type="Pfam" id="PF06463"/>
    </source>
</evidence>
<dbReference type="SUPFAM" id="SSF102114">
    <property type="entry name" value="Radical SAM enzymes"/>
    <property type="match status" value="1"/>
</dbReference>
<reference evidence="2" key="1">
    <citation type="journal article" date="2014" name="Front. Microbiol.">
        <title>High frequency of phylogenetically diverse reductive dehalogenase-homologous genes in deep subseafloor sedimentary metagenomes.</title>
        <authorList>
            <person name="Kawai M."/>
            <person name="Futagami T."/>
            <person name="Toyoda A."/>
            <person name="Takaki Y."/>
            <person name="Nishi S."/>
            <person name="Hori S."/>
            <person name="Arai W."/>
            <person name="Tsubouchi T."/>
            <person name="Morono Y."/>
            <person name="Uchiyama I."/>
            <person name="Ito T."/>
            <person name="Fujiyama A."/>
            <person name="Inagaki F."/>
            <person name="Takami H."/>
        </authorList>
    </citation>
    <scope>NUCLEOTIDE SEQUENCE</scope>
    <source>
        <strain evidence="2">Expedition CK06-06</strain>
    </source>
</reference>
<evidence type="ECO:0000313" key="2">
    <source>
        <dbReference type="EMBL" id="GAG42883.1"/>
    </source>
</evidence>
<dbReference type="GO" id="GO:0051539">
    <property type="term" value="F:4 iron, 4 sulfur cluster binding"/>
    <property type="evidence" value="ECO:0007669"/>
    <property type="project" value="InterPro"/>
</dbReference>
<dbReference type="InterPro" id="IPR013785">
    <property type="entry name" value="Aldolase_TIM"/>
</dbReference>
<accession>X0Y297</accession>
<dbReference type="InterPro" id="IPR010505">
    <property type="entry name" value="MoaA_twitch"/>
</dbReference>
<comment type="caution">
    <text evidence="2">The sequence shown here is derived from an EMBL/GenBank/DDBJ whole genome shotgun (WGS) entry which is preliminary data.</text>
</comment>
<dbReference type="Gene3D" id="3.20.20.70">
    <property type="entry name" value="Aldolase class I"/>
    <property type="match status" value="1"/>
</dbReference>
<dbReference type="GO" id="GO:0006777">
    <property type="term" value="P:Mo-molybdopterin cofactor biosynthetic process"/>
    <property type="evidence" value="ECO:0007669"/>
    <property type="project" value="InterPro"/>
</dbReference>
<protein>
    <recommendedName>
        <fullName evidence="1">Molybdenum cofactor biosynthesis protein A-like twitch domain-containing protein</fullName>
    </recommendedName>
</protein>
<sequence length="96" mass="11180">IQERAMHRRKKYYLKSIDGVACVEVVKPMHNSEFCHSCTRLRVTSDGKLKPCLLRNGNLVDAVVHVRGRKDLKGLEKAFRRVVTLREPYWKDTEAK</sequence>
<dbReference type="AlphaFoldDB" id="X0Y297"/>
<dbReference type="InterPro" id="IPR058240">
    <property type="entry name" value="rSAM_sf"/>
</dbReference>
<feature type="non-terminal residue" evidence="2">
    <location>
        <position position="1"/>
    </location>
</feature>
<name>X0Y297_9ZZZZ</name>